<comment type="caution">
    <text evidence="1">The sequence shown here is derived from an EMBL/GenBank/DDBJ whole genome shotgun (WGS) entry which is preliminary data.</text>
</comment>
<keyword evidence="2" id="KW-1185">Reference proteome</keyword>
<reference evidence="1" key="1">
    <citation type="submission" date="2020-03" db="EMBL/GenBank/DDBJ databases">
        <authorList>
            <person name="Weist P."/>
        </authorList>
    </citation>
    <scope>NUCLEOTIDE SEQUENCE</scope>
</reference>
<name>A0A9N7VBV3_PLEPL</name>
<accession>A0A9N7VBV3</accession>
<proteinExistence type="predicted"/>
<protein>
    <submittedName>
        <fullName evidence="1">Uncharacterized protein</fullName>
    </submittedName>
</protein>
<dbReference type="AlphaFoldDB" id="A0A9N7VBV3"/>
<sequence>MAECSGFMSQSGELQECLSRLKAPSCDVTATEHWVPWEPGEVNAMNHIGALCCQSWAVGPRSRLAGRSYVSISTLNDEKAGTVGLYINTFAIHGRGRVYAADVVNILHRVRTEMKPKRETLSHRKTGVVADSCVTERRKLQEDINTKRPSAGHERQIGTGCFSLQPVVRGEVVGTHTLRIPSMH</sequence>
<organism evidence="1 2">
    <name type="scientific">Pleuronectes platessa</name>
    <name type="common">European plaice</name>
    <dbReference type="NCBI Taxonomy" id="8262"/>
    <lineage>
        <taxon>Eukaryota</taxon>
        <taxon>Metazoa</taxon>
        <taxon>Chordata</taxon>
        <taxon>Craniata</taxon>
        <taxon>Vertebrata</taxon>
        <taxon>Euteleostomi</taxon>
        <taxon>Actinopterygii</taxon>
        <taxon>Neopterygii</taxon>
        <taxon>Teleostei</taxon>
        <taxon>Neoteleostei</taxon>
        <taxon>Acanthomorphata</taxon>
        <taxon>Carangaria</taxon>
        <taxon>Pleuronectiformes</taxon>
        <taxon>Pleuronectoidei</taxon>
        <taxon>Pleuronectidae</taxon>
        <taxon>Pleuronectes</taxon>
    </lineage>
</organism>
<gene>
    <name evidence="1" type="ORF">PLEPLA_LOCUS37422</name>
</gene>
<dbReference type="EMBL" id="CADEAL010004025">
    <property type="protein sequence ID" value="CAB1449737.1"/>
    <property type="molecule type" value="Genomic_DNA"/>
</dbReference>
<evidence type="ECO:0000313" key="2">
    <source>
        <dbReference type="Proteomes" id="UP001153269"/>
    </source>
</evidence>
<evidence type="ECO:0000313" key="1">
    <source>
        <dbReference type="EMBL" id="CAB1449737.1"/>
    </source>
</evidence>
<dbReference type="Proteomes" id="UP001153269">
    <property type="component" value="Unassembled WGS sequence"/>
</dbReference>